<dbReference type="InterPro" id="IPR016292">
    <property type="entry name" value="Epoxide_hydrolase"/>
</dbReference>
<evidence type="ECO:0000313" key="6">
    <source>
        <dbReference type="Proteomes" id="UP000053029"/>
    </source>
</evidence>
<feature type="active site" description="Proton acceptor" evidence="3">
    <location>
        <position position="391"/>
    </location>
</feature>
<dbReference type="GO" id="GO:0097176">
    <property type="term" value="P:epoxide metabolic process"/>
    <property type="evidence" value="ECO:0007669"/>
    <property type="project" value="TreeGrafter"/>
</dbReference>
<dbReference type="InterPro" id="IPR010497">
    <property type="entry name" value="Epoxide_hydro_N"/>
</dbReference>
<feature type="active site" description="Proton donor" evidence="3">
    <location>
        <position position="331"/>
    </location>
</feature>
<dbReference type="OrthoDB" id="7130006at2759"/>
<dbReference type="PRINTS" id="PR00412">
    <property type="entry name" value="EPOXHYDRLASE"/>
</dbReference>
<dbReference type="Gene3D" id="3.40.50.1820">
    <property type="entry name" value="alpha/beta hydrolase"/>
    <property type="match status" value="1"/>
</dbReference>
<dbReference type="InterPro" id="IPR029058">
    <property type="entry name" value="AB_hydrolase_fold"/>
</dbReference>
<reference evidence="5 6" key="1">
    <citation type="submission" date="2015-01" db="EMBL/GenBank/DDBJ databases">
        <title>The Genome Sequence of Fonsecaea pedrosoi CBS 271.37.</title>
        <authorList>
            <consortium name="The Broad Institute Genomics Platform"/>
            <person name="Cuomo C."/>
            <person name="de Hoog S."/>
            <person name="Gorbushina A."/>
            <person name="Stielow B."/>
            <person name="Teixiera M."/>
            <person name="Abouelleil A."/>
            <person name="Chapman S.B."/>
            <person name="Priest M."/>
            <person name="Young S.K."/>
            <person name="Wortman J."/>
            <person name="Nusbaum C."/>
            <person name="Birren B."/>
        </authorList>
    </citation>
    <scope>NUCLEOTIDE SEQUENCE [LARGE SCALE GENOMIC DNA]</scope>
    <source>
        <strain evidence="5 6">CBS 271.37</strain>
    </source>
</reference>
<dbReference type="InterPro" id="IPR000639">
    <property type="entry name" value="Epox_hydrolase-like"/>
</dbReference>
<evidence type="ECO:0000256" key="1">
    <source>
        <dbReference type="ARBA" id="ARBA00010088"/>
    </source>
</evidence>
<sequence length="422" mass="47307">MAVFSNLPASAENSSIRPFTCSVGEQELDDSKSLIRLSKVAVPTFENTHTGEEHRYQYGIDREFILKAKDIWMREYDWRATEARINSYPNFMAEVIDDDRTVFQVHFLALFSTNKNAIPLLMLHGWPGIVPYTLNRFIGNVMEFFATLDLLKEKFTPESLPYHIVVPSLPGYAFSSLPEDKDFKVADSARIIHKLMLLLGLRGYVAQGGDIGSGVARYCLSLYDECKAAHVNLLMGTPPPQSEGLEVTEEEQKGLARIEEFMTLGSGYAISHATVPSTTGLTLAASPLGLLAWVGEKLVRWADEKPPIKTILDFVSLYFLTGTIERSIHVYREVFIPGKSIPGFPPSPAGKTFGFSDFAKESTPPPKSWAEYWAGGKDRLQFYRYHESGGHFAALEKPVVFLKDVMDFVAMVQERDRQNVTV</sequence>
<dbReference type="HOGENOM" id="CLU_019414_0_0_1"/>
<gene>
    <name evidence="5" type="ORF">Z517_06838</name>
</gene>
<dbReference type="SUPFAM" id="SSF53474">
    <property type="entry name" value="alpha/beta-Hydrolases"/>
    <property type="match status" value="1"/>
</dbReference>
<dbReference type="STRING" id="1442368.A0A0D2GHE7"/>
<evidence type="ECO:0000256" key="2">
    <source>
        <dbReference type="ARBA" id="ARBA00022801"/>
    </source>
</evidence>
<dbReference type="RefSeq" id="XP_013284031.1">
    <property type="nucleotide sequence ID" value="XM_013428577.1"/>
</dbReference>
<keyword evidence="6" id="KW-1185">Reference proteome</keyword>
<evidence type="ECO:0000259" key="4">
    <source>
        <dbReference type="Pfam" id="PF06441"/>
    </source>
</evidence>
<dbReference type="GeneID" id="25306328"/>
<dbReference type="Proteomes" id="UP000053029">
    <property type="component" value="Unassembled WGS sequence"/>
</dbReference>
<keyword evidence="2" id="KW-0378">Hydrolase</keyword>
<name>A0A0D2GHE7_9EURO</name>
<dbReference type="GO" id="GO:0004301">
    <property type="term" value="F:epoxide hydrolase activity"/>
    <property type="evidence" value="ECO:0007669"/>
    <property type="project" value="TreeGrafter"/>
</dbReference>
<dbReference type="PIRSF" id="PIRSF001112">
    <property type="entry name" value="Epoxide_hydrolase"/>
    <property type="match status" value="1"/>
</dbReference>
<organism evidence="5 6">
    <name type="scientific">Fonsecaea pedrosoi CBS 271.37</name>
    <dbReference type="NCBI Taxonomy" id="1442368"/>
    <lineage>
        <taxon>Eukaryota</taxon>
        <taxon>Fungi</taxon>
        <taxon>Dikarya</taxon>
        <taxon>Ascomycota</taxon>
        <taxon>Pezizomycotina</taxon>
        <taxon>Eurotiomycetes</taxon>
        <taxon>Chaetothyriomycetidae</taxon>
        <taxon>Chaetothyriales</taxon>
        <taxon>Herpotrichiellaceae</taxon>
        <taxon>Fonsecaea</taxon>
    </lineage>
</organism>
<dbReference type="EMBL" id="KN846972">
    <property type="protein sequence ID" value="KIW80223.1"/>
    <property type="molecule type" value="Genomic_DNA"/>
</dbReference>
<comment type="similarity">
    <text evidence="1">Belongs to the peptidase S33 family.</text>
</comment>
<feature type="domain" description="Epoxide hydrolase N-terminal" evidence="4">
    <location>
        <begin position="16"/>
        <end position="129"/>
    </location>
</feature>
<dbReference type="VEuPathDB" id="FungiDB:Z517_06838"/>
<proteinExistence type="inferred from homology"/>
<evidence type="ECO:0000256" key="3">
    <source>
        <dbReference type="PIRSR" id="PIRSR001112-1"/>
    </source>
</evidence>
<accession>A0A0D2GHE7</accession>
<feature type="active site" description="Nucleophile" evidence="3">
    <location>
        <position position="210"/>
    </location>
</feature>
<dbReference type="PANTHER" id="PTHR21661:SF39">
    <property type="entry name" value="HYDROLASE, PUTATIVE (AFU_ORTHOLOGUE AFUA_3G08960)-RELATED"/>
    <property type="match status" value="1"/>
</dbReference>
<dbReference type="PANTHER" id="PTHR21661">
    <property type="entry name" value="EPOXIDE HYDROLASE 1-RELATED"/>
    <property type="match status" value="1"/>
</dbReference>
<dbReference type="AlphaFoldDB" id="A0A0D2GHE7"/>
<dbReference type="Pfam" id="PF06441">
    <property type="entry name" value="EHN"/>
    <property type="match status" value="1"/>
</dbReference>
<protein>
    <recommendedName>
        <fullName evidence="4">Epoxide hydrolase N-terminal domain-containing protein</fullName>
    </recommendedName>
</protein>
<evidence type="ECO:0000313" key="5">
    <source>
        <dbReference type="EMBL" id="KIW80223.1"/>
    </source>
</evidence>